<evidence type="ECO:0000313" key="1">
    <source>
        <dbReference type="EMBL" id="MBX74173.1"/>
    </source>
</evidence>
<name>A0A2P2R4J5_RHIMU</name>
<proteinExistence type="predicted"/>
<accession>A0A2P2R4J5</accession>
<organism evidence="1">
    <name type="scientific">Rhizophora mucronata</name>
    <name type="common">Asiatic mangrove</name>
    <dbReference type="NCBI Taxonomy" id="61149"/>
    <lineage>
        <taxon>Eukaryota</taxon>
        <taxon>Viridiplantae</taxon>
        <taxon>Streptophyta</taxon>
        <taxon>Embryophyta</taxon>
        <taxon>Tracheophyta</taxon>
        <taxon>Spermatophyta</taxon>
        <taxon>Magnoliopsida</taxon>
        <taxon>eudicotyledons</taxon>
        <taxon>Gunneridae</taxon>
        <taxon>Pentapetalae</taxon>
        <taxon>rosids</taxon>
        <taxon>fabids</taxon>
        <taxon>Malpighiales</taxon>
        <taxon>Rhizophoraceae</taxon>
        <taxon>Rhizophora</taxon>
    </lineage>
</organism>
<dbReference type="EMBL" id="GGEC01093689">
    <property type="protein sequence ID" value="MBX74173.1"/>
    <property type="molecule type" value="Transcribed_RNA"/>
</dbReference>
<reference evidence="1" key="1">
    <citation type="submission" date="2018-02" db="EMBL/GenBank/DDBJ databases">
        <title>Rhizophora mucronata_Transcriptome.</title>
        <authorList>
            <person name="Meera S.P."/>
            <person name="Sreeshan A."/>
            <person name="Augustine A."/>
        </authorList>
    </citation>
    <scope>NUCLEOTIDE SEQUENCE</scope>
    <source>
        <tissue evidence="1">Leaf</tissue>
    </source>
</reference>
<protein>
    <submittedName>
        <fullName evidence="1">Uncharacterized protein</fullName>
    </submittedName>
</protein>
<sequence length="11" mass="1401">MFTDEDRLMGW</sequence>